<evidence type="ECO:0000313" key="4">
    <source>
        <dbReference type="EMBL" id="MBB5757618.1"/>
    </source>
</evidence>
<dbReference type="InterPro" id="IPR014756">
    <property type="entry name" value="Ig_E-set"/>
</dbReference>
<evidence type="ECO:0000259" key="2">
    <source>
        <dbReference type="Pfam" id="PF08770"/>
    </source>
</evidence>
<dbReference type="Gene3D" id="2.60.40.10">
    <property type="entry name" value="Immunoglobulins"/>
    <property type="match status" value="1"/>
</dbReference>
<comment type="caution">
    <text evidence="4">The sequence shown here is derived from an EMBL/GenBank/DDBJ whole genome shotgun (WGS) entry which is preliminary data.</text>
</comment>
<dbReference type="Proteomes" id="UP000583454">
    <property type="component" value="Unassembled WGS sequence"/>
</dbReference>
<dbReference type="InterPro" id="IPR038162">
    <property type="entry name" value="SoxY_sf"/>
</dbReference>
<keyword evidence="5" id="KW-1185">Reference proteome</keyword>
<dbReference type="Pfam" id="PF08770">
    <property type="entry name" value="SoxZ"/>
    <property type="match status" value="1"/>
</dbReference>
<evidence type="ECO:0000313" key="5">
    <source>
        <dbReference type="Proteomes" id="UP000583454"/>
    </source>
</evidence>
<dbReference type="InterPro" id="IPR013783">
    <property type="entry name" value="Ig-like_fold"/>
</dbReference>
<dbReference type="InterPro" id="IPR030831">
    <property type="entry name" value="Fuse-rel_SoxYZ"/>
</dbReference>
<dbReference type="InterPro" id="IPR014880">
    <property type="entry name" value="SoxZ_dom"/>
</dbReference>
<evidence type="ECO:0000259" key="3">
    <source>
        <dbReference type="Pfam" id="PF13501"/>
    </source>
</evidence>
<dbReference type="Pfam" id="PF13501">
    <property type="entry name" value="SoxY"/>
    <property type="match status" value="1"/>
</dbReference>
<name>A0A840ZKJ1_9HYPH</name>
<accession>A0A840ZKJ1</accession>
<sequence>MPFLPFFKPFAGRPLAPAAAPSSGSRDPLDSPLWPTMAERYLGGRRAVFDDAVQVVLPPVTEDQTQVPVTVDARALGRADEVLVIADLNPFPLTLRLEPLAAQPFVALRMKIEQGTPIRAAVRRGDIWHVGGRYLDAAGGGCSVPPVVEKKVDWKSLGETRARAWSEGDGLRLRLRMTHPMDTGMLANIPLFLIEELSVSDAAGAVLARLTLQEPVSDNPTLTLLPDRPEAGEALKLRARNTNGTTFTARVPIPQTTGATGSVAGQEGRL</sequence>
<dbReference type="AlphaFoldDB" id="A0A840ZKJ1"/>
<feature type="domain" description="Ig-like SoxY" evidence="3">
    <location>
        <begin position="40"/>
        <end position="142"/>
    </location>
</feature>
<reference evidence="4 5" key="1">
    <citation type="submission" date="2020-08" db="EMBL/GenBank/DDBJ databases">
        <title>Genomic Encyclopedia of Type Strains, Phase IV (KMG-IV): sequencing the most valuable type-strain genomes for metagenomic binning, comparative biology and taxonomic classification.</title>
        <authorList>
            <person name="Goeker M."/>
        </authorList>
    </citation>
    <scope>NUCLEOTIDE SEQUENCE [LARGE SCALE GENOMIC DNA]</scope>
    <source>
        <strain evidence="4 5">DSM 2163</strain>
    </source>
</reference>
<dbReference type="Gene3D" id="2.60.40.2470">
    <property type="entry name" value="SoxY domain"/>
    <property type="match status" value="1"/>
</dbReference>
<gene>
    <name evidence="4" type="ORF">HNR00_002332</name>
</gene>
<protein>
    <submittedName>
        <fullName evidence="4">Sulfur-oxidizing protein SoxY</fullName>
    </submittedName>
</protein>
<dbReference type="NCBIfam" id="TIGR04557">
    <property type="entry name" value="fuse_rel_SoxYZ"/>
    <property type="match status" value="1"/>
</dbReference>
<proteinExistence type="predicted"/>
<dbReference type="RefSeq" id="WP_183569339.1">
    <property type="nucleotide sequence ID" value="NZ_JACHOP010000008.1"/>
</dbReference>
<feature type="compositionally biased region" description="Polar residues" evidence="1">
    <location>
        <begin position="248"/>
        <end position="260"/>
    </location>
</feature>
<feature type="domain" description="Sulphur oxidation protein SoxZ" evidence="2">
    <location>
        <begin position="165"/>
        <end position="251"/>
    </location>
</feature>
<evidence type="ECO:0000256" key="1">
    <source>
        <dbReference type="SAM" id="MobiDB-lite"/>
    </source>
</evidence>
<dbReference type="EMBL" id="JACHOP010000008">
    <property type="protein sequence ID" value="MBB5757618.1"/>
    <property type="molecule type" value="Genomic_DNA"/>
</dbReference>
<feature type="region of interest" description="Disordered" evidence="1">
    <location>
        <begin position="248"/>
        <end position="270"/>
    </location>
</feature>
<dbReference type="SUPFAM" id="SSF81296">
    <property type="entry name" value="E set domains"/>
    <property type="match status" value="1"/>
</dbReference>
<dbReference type="InterPro" id="IPR032711">
    <property type="entry name" value="SoxY"/>
</dbReference>
<organism evidence="4 5">
    <name type="scientific">Methylorubrum rhodinum</name>
    <dbReference type="NCBI Taxonomy" id="29428"/>
    <lineage>
        <taxon>Bacteria</taxon>
        <taxon>Pseudomonadati</taxon>
        <taxon>Pseudomonadota</taxon>
        <taxon>Alphaproteobacteria</taxon>
        <taxon>Hyphomicrobiales</taxon>
        <taxon>Methylobacteriaceae</taxon>
        <taxon>Methylorubrum</taxon>
    </lineage>
</organism>